<dbReference type="GO" id="GO:0005634">
    <property type="term" value="C:nucleus"/>
    <property type="evidence" value="ECO:0007669"/>
    <property type="project" value="TreeGrafter"/>
</dbReference>
<accession>A0A1D3CR95</accession>
<dbReference type="Gene3D" id="2.60.40.790">
    <property type="match status" value="1"/>
</dbReference>
<dbReference type="PANTHER" id="PTHR13164:SF3">
    <property type="entry name" value="CALCYCLIN-BINDING PROTEIN"/>
    <property type="match status" value="1"/>
</dbReference>
<protein>
    <submittedName>
        <fullName evidence="3">Calcyclin binding protein</fullName>
    </submittedName>
</protein>
<dbReference type="PROSITE" id="PS51048">
    <property type="entry name" value="SGS"/>
    <property type="match status" value="1"/>
</dbReference>
<reference evidence="3 4" key="1">
    <citation type="journal article" date="2016" name="BMC Genomics">
        <title>Comparative genomics reveals Cyclospora cayetanensis possesses coccidia-like metabolism and invasion components but unique surface antigens.</title>
        <authorList>
            <person name="Liu S."/>
            <person name="Wang L."/>
            <person name="Zheng H."/>
            <person name="Xu Z."/>
            <person name="Roellig D.M."/>
            <person name="Li N."/>
            <person name="Frace M.A."/>
            <person name="Tang K."/>
            <person name="Arrowood M.J."/>
            <person name="Moss D.M."/>
            <person name="Zhang L."/>
            <person name="Feng Y."/>
            <person name="Xiao L."/>
        </authorList>
    </citation>
    <scope>NUCLEOTIDE SEQUENCE [LARGE SCALE GENOMIC DNA]</scope>
    <source>
        <strain evidence="3 4">CHN_HEN01</strain>
    </source>
</reference>
<dbReference type="FunCoup" id="A0A1D3CR95">
    <property type="interactions" value="270"/>
</dbReference>
<evidence type="ECO:0000259" key="2">
    <source>
        <dbReference type="PROSITE" id="PS51048"/>
    </source>
</evidence>
<feature type="domain" description="SGS" evidence="2">
    <location>
        <begin position="101"/>
        <end position="178"/>
    </location>
</feature>
<dbReference type="Proteomes" id="UP000095192">
    <property type="component" value="Unassembled WGS sequence"/>
</dbReference>
<proteinExistence type="predicted"/>
<evidence type="ECO:0000313" key="4">
    <source>
        <dbReference type="Proteomes" id="UP000095192"/>
    </source>
</evidence>
<sequence length="178" mass="20350">MDSKEEMRLDLEELASFLKTSKRASVSRLLSEQCQRLRDQIQEIERIQESAAQAPLSVEVFNTIDRFAWDQTPQFVKVYVELEGLASVRPEEASAHFEEHSAEFVLRPGEHWESIAKIAHQNVIPKPDLSSDPSQSIMSMMKSLYDQGDSEMKRTIAKAWTESQERKVKGSFADDGIF</sequence>
<dbReference type="InterPro" id="IPR007699">
    <property type="entry name" value="SGS_dom"/>
</dbReference>
<dbReference type="InterPro" id="IPR015120">
    <property type="entry name" value="Siah-Interact_N"/>
</dbReference>
<gene>
    <name evidence="3" type="ORF">cyc_00676</name>
</gene>
<dbReference type="PANTHER" id="PTHR13164">
    <property type="entry name" value="CALICYLIN BINDING PROTEIN"/>
    <property type="match status" value="1"/>
</dbReference>
<name>A0A1D3CR95_9EIME</name>
<dbReference type="VEuPathDB" id="ToxoDB:LOC34617806"/>
<comment type="caution">
    <text evidence="3">The sequence shown here is derived from an EMBL/GenBank/DDBJ whole genome shotgun (WGS) entry which is preliminary data.</text>
</comment>
<dbReference type="VEuPathDB" id="ToxoDB:cyc_00676"/>
<keyword evidence="4" id="KW-1185">Reference proteome</keyword>
<dbReference type="InterPro" id="IPR052289">
    <property type="entry name" value="Calcyclin-binding_UBL-bridge"/>
</dbReference>
<organism evidence="3 4">
    <name type="scientific">Cyclospora cayetanensis</name>
    <dbReference type="NCBI Taxonomy" id="88456"/>
    <lineage>
        <taxon>Eukaryota</taxon>
        <taxon>Sar</taxon>
        <taxon>Alveolata</taxon>
        <taxon>Apicomplexa</taxon>
        <taxon>Conoidasida</taxon>
        <taxon>Coccidia</taxon>
        <taxon>Eucoccidiorida</taxon>
        <taxon>Eimeriorina</taxon>
        <taxon>Eimeriidae</taxon>
        <taxon>Cyclospora</taxon>
    </lineage>
</organism>
<dbReference type="AlphaFoldDB" id="A0A1D3CR95"/>
<dbReference type="Pfam" id="PF09032">
    <property type="entry name" value="Siah-Interact_N"/>
    <property type="match status" value="1"/>
</dbReference>
<keyword evidence="1" id="KW-0175">Coiled coil</keyword>
<feature type="coiled-coil region" evidence="1">
    <location>
        <begin position="27"/>
        <end position="54"/>
    </location>
</feature>
<dbReference type="InterPro" id="IPR008978">
    <property type="entry name" value="HSP20-like_chaperone"/>
</dbReference>
<evidence type="ECO:0000313" key="3">
    <source>
        <dbReference type="EMBL" id="OEH73717.1"/>
    </source>
</evidence>
<dbReference type="EMBL" id="JROU02002250">
    <property type="protein sequence ID" value="OEH73717.1"/>
    <property type="molecule type" value="Genomic_DNA"/>
</dbReference>
<evidence type="ECO:0000256" key="1">
    <source>
        <dbReference type="SAM" id="Coils"/>
    </source>
</evidence>
<dbReference type="InParanoid" id="A0A1D3CR95"/>